<evidence type="ECO:0000256" key="2">
    <source>
        <dbReference type="ARBA" id="ARBA00023125"/>
    </source>
</evidence>
<dbReference type="GO" id="GO:0045892">
    <property type="term" value="P:negative regulation of DNA-templated transcription"/>
    <property type="evidence" value="ECO:0007669"/>
    <property type="project" value="InterPro"/>
</dbReference>
<dbReference type="OrthoDB" id="2570341at2"/>
<dbReference type="RefSeq" id="WP_091617995.1">
    <property type="nucleotide sequence ID" value="NZ_FOEF01000007.1"/>
</dbReference>
<name>A0A1H8XDC1_9PSEU</name>
<keyword evidence="7" id="KW-1185">Reference proteome</keyword>
<accession>A0A1H8XDC1</accession>
<evidence type="ECO:0000256" key="3">
    <source>
        <dbReference type="ARBA" id="ARBA00023163"/>
    </source>
</evidence>
<dbReference type="InterPro" id="IPR036271">
    <property type="entry name" value="Tet_transcr_reg_TetR-rel_C_sf"/>
</dbReference>
<dbReference type="AlphaFoldDB" id="A0A1H8XDC1"/>
<dbReference type="GO" id="GO:0003677">
    <property type="term" value="F:DNA binding"/>
    <property type="evidence" value="ECO:0007669"/>
    <property type="project" value="UniProtKB-UniRule"/>
</dbReference>
<dbReference type="InterPro" id="IPR004111">
    <property type="entry name" value="Repressor_TetR_C"/>
</dbReference>
<sequence>MAVRSTGKDLLWGAWPQPARGPKPGLSLERIAAAAAGIADADGLAAVSMQRVADEFGATAMSLYRYVPGRNELLDLMTDLTLGPAPQPAEATGWRAALDTWTRRVYAVLWGHPWLIEAFTRPRCVGPNELSWLERAVGALAGTSLTGPERVDAAVVLLGHVHALVRNGASLSSANARAEPAATIASLLREHAADYPALAAAAADGAFSPQDTEGFEFGLRCILDGIDAAITSAT</sequence>
<feature type="DNA-binding region" description="H-T-H motif" evidence="4">
    <location>
        <begin position="48"/>
        <end position="67"/>
    </location>
</feature>
<evidence type="ECO:0000256" key="4">
    <source>
        <dbReference type="PROSITE-ProRule" id="PRU00335"/>
    </source>
</evidence>
<dbReference type="InterPro" id="IPR001647">
    <property type="entry name" value="HTH_TetR"/>
</dbReference>
<dbReference type="InterPro" id="IPR009057">
    <property type="entry name" value="Homeodomain-like_sf"/>
</dbReference>
<feature type="domain" description="HTH tetR-type" evidence="5">
    <location>
        <begin position="25"/>
        <end position="85"/>
    </location>
</feature>
<reference evidence="6 7" key="1">
    <citation type="submission" date="2016-10" db="EMBL/GenBank/DDBJ databases">
        <authorList>
            <person name="de Groot N.N."/>
        </authorList>
    </citation>
    <scope>NUCLEOTIDE SEQUENCE [LARGE SCALE GENOMIC DNA]</scope>
    <source>
        <strain evidence="6 7">DSM 44993</strain>
    </source>
</reference>
<evidence type="ECO:0000256" key="1">
    <source>
        <dbReference type="ARBA" id="ARBA00023015"/>
    </source>
</evidence>
<keyword evidence="1" id="KW-0805">Transcription regulation</keyword>
<evidence type="ECO:0000313" key="7">
    <source>
        <dbReference type="Proteomes" id="UP000198582"/>
    </source>
</evidence>
<dbReference type="EMBL" id="FOEF01000007">
    <property type="protein sequence ID" value="SEP37791.1"/>
    <property type="molecule type" value="Genomic_DNA"/>
</dbReference>
<keyword evidence="2 4" id="KW-0238">DNA-binding</keyword>
<dbReference type="SUPFAM" id="SSF48498">
    <property type="entry name" value="Tetracyclin repressor-like, C-terminal domain"/>
    <property type="match status" value="1"/>
</dbReference>
<dbReference type="Proteomes" id="UP000198582">
    <property type="component" value="Unassembled WGS sequence"/>
</dbReference>
<dbReference type="SUPFAM" id="SSF46689">
    <property type="entry name" value="Homeodomain-like"/>
    <property type="match status" value="1"/>
</dbReference>
<gene>
    <name evidence="6" type="ORF">SAMN04489732_10765</name>
</gene>
<dbReference type="PROSITE" id="PS50977">
    <property type="entry name" value="HTH_TETR_2"/>
    <property type="match status" value="1"/>
</dbReference>
<evidence type="ECO:0000313" key="6">
    <source>
        <dbReference type="EMBL" id="SEP37791.1"/>
    </source>
</evidence>
<dbReference type="Pfam" id="PF02909">
    <property type="entry name" value="TetR_C_1"/>
    <property type="match status" value="1"/>
</dbReference>
<dbReference type="Gene3D" id="1.10.10.60">
    <property type="entry name" value="Homeodomain-like"/>
    <property type="match status" value="1"/>
</dbReference>
<proteinExistence type="predicted"/>
<dbReference type="STRING" id="394193.SAMN04489732_10765"/>
<evidence type="ECO:0000259" key="5">
    <source>
        <dbReference type="PROSITE" id="PS50977"/>
    </source>
</evidence>
<organism evidence="6 7">
    <name type="scientific">Amycolatopsis saalfeldensis</name>
    <dbReference type="NCBI Taxonomy" id="394193"/>
    <lineage>
        <taxon>Bacteria</taxon>
        <taxon>Bacillati</taxon>
        <taxon>Actinomycetota</taxon>
        <taxon>Actinomycetes</taxon>
        <taxon>Pseudonocardiales</taxon>
        <taxon>Pseudonocardiaceae</taxon>
        <taxon>Amycolatopsis</taxon>
    </lineage>
</organism>
<keyword evidence="3" id="KW-0804">Transcription</keyword>
<dbReference type="Gene3D" id="1.10.357.10">
    <property type="entry name" value="Tetracycline Repressor, domain 2"/>
    <property type="match status" value="1"/>
</dbReference>
<protein>
    <submittedName>
        <fullName evidence="6">Regulatory protein, tetR family</fullName>
    </submittedName>
</protein>